<evidence type="ECO:0000313" key="1">
    <source>
        <dbReference type="EMBL" id="MCI94145.1"/>
    </source>
</evidence>
<proteinExistence type="predicted"/>
<feature type="non-terminal residue" evidence="1">
    <location>
        <position position="68"/>
    </location>
</feature>
<accession>A0A392W5F4</accession>
<protein>
    <submittedName>
        <fullName evidence="1">Patellin-3-like</fullName>
    </submittedName>
</protein>
<name>A0A392W5F4_9FABA</name>
<keyword evidence="2" id="KW-1185">Reference proteome</keyword>
<feature type="non-terminal residue" evidence="1">
    <location>
        <position position="1"/>
    </location>
</feature>
<comment type="caution">
    <text evidence="1">The sequence shown here is derived from an EMBL/GenBank/DDBJ whole genome shotgun (WGS) entry which is preliminary data.</text>
</comment>
<dbReference type="EMBL" id="LXQA011348506">
    <property type="protein sequence ID" value="MCI94145.1"/>
    <property type="molecule type" value="Genomic_DNA"/>
</dbReference>
<dbReference type="AlphaFoldDB" id="A0A392W5F4"/>
<organism evidence="1 2">
    <name type="scientific">Trifolium medium</name>
    <dbReference type="NCBI Taxonomy" id="97028"/>
    <lineage>
        <taxon>Eukaryota</taxon>
        <taxon>Viridiplantae</taxon>
        <taxon>Streptophyta</taxon>
        <taxon>Embryophyta</taxon>
        <taxon>Tracheophyta</taxon>
        <taxon>Spermatophyta</taxon>
        <taxon>Magnoliopsida</taxon>
        <taxon>eudicotyledons</taxon>
        <taxon>Gunneridae</taxon>
        <taxon>Pentapetalae</taxon>
        <taxon>rosids</taxon>
        <taxon>fabids</taxon>
        <taxon>Fabales</taxon>
        <taxon>Fabaceae</taxon>
        <taxon>Papilionoideae</taxon>
        <taxon>50 kb inversion clade</taxon>
        <taxon>NPAAA clade</taxon>
        <taxon>Hologalegina</taxon>
        <taxon>IRL clade</taxon>
        <taxon>Trifolieae</taxon>
        <taxon>Trifolium</taxon>
    </lineage>
</organism>
<reference evidence="1 2" key="1">
    <citation type="journal article" date="2018" name="Front. Plant Sci.">
        <title>Red Clover (Trifolium pratense) and Zigzag Clover (T. medium) - A Picture of Genomic Similarities and Differences.</title>
        <authorList>
            <person name="Dluhosova J."/>
            <person name="Istvanek J."/>
            <person name="Nedelnik J."/>
            <person name="Repkova J."/>
        </authorList>
    </citation>
    <scope>NUCLEOTIDE SEQUENCE [LARGE SCALE GENOMIC DNA]</scope>
    <source>
        <strain evidence="2">cv. 10/8</strain>
        <tissue evidence="1">Leaf</tissue>
    </source>
</reference>
<sequence length="68" mass="7278">EKIATSTEEDGAKTVEAIQESIVSVAVTDGEQPVTETVAEVEVIPTTPEEVEIWGIPLLADERSDVIL</sequence>
<dbReference type="Proteomes" id="UP000265520">
    <property type="component" value="Unassembled WGS sequence"/>
</dbReference>
<evidence type="ECO:0000313" key="2">
    <source>
        <dbReference type="Proteomes" id="UP000265520"/>
    </source>
</evidence>